<dbReference type="EMBL" id="JYDP01000053">
    <property type="protein sequence ID" value="KRZ11025.1"/>
    <property type="molecule type" value="Genomic_DNA"/>
</dbReference>
<comment type="caution">
    <text evidence="2">The sequence shown here is derived from an EMBL/GenBank/DDBJ whole genome shotgun (WGS) entry which is preliminary data.</text>
</comment>
<sequence length="60" mass="6778">MYKNYICSFYMNIVTTRCVETGEKQQDDAFKDKGLWESDIDQGHGGSHDPPTNTSTSLNC</sequence>
<accession>A0A0V1HKR4</accession>
<dbReference type="Proteomes" id="UP000055024">
    <property type="component" value="Unassembled WGS sequence"/>
</dbReference>
<gene>
    <name evidence="2" type="ORF">T11_8768</name>
</gene>
<name>A0A0V1HKR4_9BILA</name>
<evidence type="ECO:0000313" key="3">
    <source>
        <dbReference type="Proteomes" id="UP000055024"/>
    </source>
</evidence>
<evidence type="ECO:0000313" key="2">
    <source>
        <dbReference type="EMBL" id="KRZ11025.1"/>
    </source>
</evidence>
<feature type="compositionally biased region" description="Polar residues" evidence="1">
    <location>
        <begin position="50"/>
        <end position="60"/>
    </location>
</feature>
<proteinExistence type="predicted"/>
<organism evidence="2 3">
    <name type="scientific">Trichinella zimbabwensis</name>
    <dbReference type="NCBI Taxonomy" id="268475"/>
    <lineage>
        <taxon>Eukaryota</taxon>
        <taxon>Metazoa</taxon>
        <taxon>Ecdysozoa</taxon>
        <taxon>Nematoda</taxon>
        <taxon>Enoplea</taxon>
        <taxon>Dorylaimia</taxon>
        <taxon>Trichinellida</taxon>
        <taxon>Trichinellidae</taxon>
        <taxon>Trichinella</taxon>
    </lineage>
</organism>
<dbReference type="AlphaFoldDB" id="A0A0V1HKR4"/>
<evidence type="ECO:0000256" key="1">
    <source>
        <dbReference type="SAM" id="MobiDB-lite"/>
    </source>
</evidence>
<feature type="region of interest" description="Disordered" evidence="1">
    <location>
        <begin position="29"/>
        <end position="60"/>
    </location>
</feature>
<reference evidence="2 3" key="1">
    <citation type="submission" date="2015-01" db="EMBL/GenBank/DDBJ databases">
        <title>Evolution of Trichinella species and genotypes.</title>
        <authorList>
            <person name="Korhonen P.K."/>
            <person name="Edoardo P."/>
            <person name="Giuseppe L.R."/>
            <person name="Gasser R.B."/>
        </authorList>
    </citation>
    <scope>NUCLEOTIDE SEQUENCE [LARGE SCALE GENOMIC DNA]</scope>
    <source>
        <strain evidence="2">ISS1029</strain>
    </source>
</reference>
<protein>
    <submittedName>
        <fullName evidence="2">Uncharacterized protein</fullName>
    </submittedName>
</protein>
<keyword evidence="3" id="KW-1185">Reference proteome</keyword>